<dbReference type="OrthoDB" id="114080at2759"/>
<evidence type="ECO:0008006" key="4">
    <source>
        <dbReference type="Google" id="ProtNLM"/>
    </source>
</evidence>
<dbReference type="GeneID" id="36329572"/>
<dbReference type="RefSeq" id="XP_024342016.1">
    <property type="nucleotide sequence ID" value="XM_024484623.1"/>
</dbReference>
<gene>
    <name evidence="2" type="ORF">POSPLADRAFT_1135929</name>
</gene>
<proteinExistence type="predicted"/>
<evidence type="ECO:0000256" key="1">
    <source>
        <dbReference type="SAM" id="MobiDB-lite"/>
    </source>
</evidence>
<name>A0A1X6N9N6_9APHY</name>
<evidence type="ECO:0000313" key="3">
    <source>
        <dbReference type="Proteomes" id="UP000194127"/>
    </source>
</evidence>
<dbReference type="STRING" id="670580.A0A1X6N9N6"/>
<feature type="compositionally biased region" description="Polar residues" evidence="1">
    <location>
        <begin position="10"/>
        <end position="20"/>
    </location>
</feature>
<sequence length="154" mass="17989">MAARRHQVPSPLSCSPRSALNSASHQDVDSILKQLRSCTRRLQIALSSHRLELQVLERLYYKGKNQHRTALFWRRVVEIRRYGDRLQEMDAFNLVENIRLLFWGDTTLHSAKVLKGPWTHTPDVNYVRFVLQRCADCRQLMDKVLPKTLLPAII</sequence>
<evidence type="ECO:0000313" key="2">
    <source>
        <dbReference type="EMBL" id="OSX65222.1"/>
    </source>
</evidence>
<feature type="region of interest" description="Disordered" evidence="1">
    <location>
        <begin position="1"/>
        <end position="20"/>
    </location>
</feature>
<dbReference type="EMBL" id="KZ110593">
    <property type="protein sequence ID" value="OSX65222.1"/>
    <property type="molecule type" value="Genomic_DNA"/>
</dbReference>
<reference evidence="2 3" key="1">
    <citation type="submission" date="2017-04" db="EMBL/GenBank/DDBJ databases">
        <title>Genome Sequence of the Model Brown-Rot Fungus Postia placenta SB12.</title>
        <authorList>
            <consortium name="DOE Joint Genome Institute"/>
            <person name="Gaskell J."/>
            <person name="Kersten P."/>
            <person name="Larrondo L.F."/>
            <person name="Canessa P."/>
            <person name="Martinez D."/>
            <person name="Hibbett D."/>
            <person name="Schmoll M."/>
            <person name="Kubicek C.P."/>
            <person name="Martinez A.T."/>
            <person name="Yadav J."/>
            <person name="Master E."/>
            <person name="Magnuson J.K."/>
            <person name="James T."/>
            <person name="Yaver D."/>
            <person name="Berka R."/>
            <person name="Labutti K."/>
            <person name="Lipzen A."/>
            <person name="Aerts A."/>
            <person name="Barry K."/>
            <person name="Henrissat B."/>
            <person name="Blanchette R."/>
            <person name="Grigoriev I."/>
            <person name="Cullen D."/>
        </authorList>
    </citation>
    <scope>NUCLEOTIDE SEQUENCE [LARGE SCALE GENOMIC DNA]</scope>
    <source>
        <strain evidence="2 3">MAD-698-R-SB12</strain>
    </source>
</reference>
<dbReference type="Proteomes" id="UP000194127">
    <property type="component" value="Unassembled WGS sequence"/>
</dbReference>
<accession>A0A1X6N9N6</accession>
<protein>
    <recommendedName>
        <fullName evidence="4">Nucleolus and neural progenitor protein-like N-terminal domain-containing protein</fullName>
    </recommendedName>
</protein>
<keyword evidence="3" id="KW-1185">Reference proteome</keyword>
<dbReference type="AlphaFoldDB" id="A0A1X6N9N6"/>
<organism evidence="2 3">
    <name type="scientific">Postia placenta MAD-698-R-SB12</name>
    <dbReference type="NCBI Taxonomy" id="670580"/>
    <lineage>
        <taxon>Eukaryota</taxon>
        <taxon>Fungi</taxon>
        <taxon>Dikarya</taxon>
        <taxon>Basidiomycota</taxon>
        <taxon>Agaricomycotina</taxon>
        <taxon>Agaricomycetes</taxon>
        <taxon>Polyporales</taxon>
        <taxon>Adustoporiaceae</taxon>
        <taxon>Rhodonia</taxon>
    </lineage>
</organism>